<dbReference type="RefSeq" id="WP_149520248.1">
    <property type="nucleotide sequence ID" value="NZ_VTOU01000001.1"/>
</dbReference>
<gene>
    <name evidence="2" type="ORF">FYJ91_00020</name>
</gene>
<accession>A0A5D9CBP1</accession>
<reference evidence="2 3" key="1">
    <citation type="submission" date="2019-08" db="EMBL/GenBank/DDBJ databases">
        <authorList>
            <person name="Wang G."/>
            <person name="Xu Z."/>
        </authorList>
    </citation>
    <scope>NUCLEOTIDE SEQUENCE [LARGE SCALE GENOMIC DNA]</scope>
    <source>
        <strain evidence="2 3">ZX</strain>
    </source>
</reference>
<name>A0A5D9CBP1_9SPHN</name>
<dbReference type="EMBL" id="VTOU01000001">
    <property type="protein sequence ID" value="TZG28582.1"/>
    <property type="molecule type" value="Genomic_DNA"/>
</dbReference>
<organism evidence="2 3">
    <name type="scientific">Sphingomonas montanisoli</name>
    <dbReference type="NCBI Taxonomy" id="2606412"/>
    <lineage>
        <taxon>Bacteria</taxon>
        <taxon>Pseudomonadati</taxon>
        <taxon>Pseudomonadota</taxon>
        <taxon>Alphaproteobacteria</taxon>
        <taxon>Sphingomonadales</taxon>
        <taxon>Sphingomonadaceae</taxon>
        <taxon>Sphingomonas</taxon>
    </lineage>
</organism>
<dbReference type="Pfam" id="PF05119">
    <property type="entry name" value="Terminase_4"/>
    <property type="match status" value="1"/>
</dbReference>
<protein>
    <submittedName>
        <fullName evidence="2">P27 family phage terminase small subunit</fullName>
    </submittedName>
</protein>
<dbReference type="Proteomes" id="UP000322077">
    <property type="component" value="Unassembled WGS sequence"/>
</dbReference>
<keyword evidence="3" id="KW-1185">Reference proteome</keyword>
<evidence type="ECO:0000313" key="2">
    <source>
        <dbReference type="EMBL" id="TZG28582.1"/>
    </source>
</evidence>
<sequence length="144" mass="15560">MNVIEGSGDIVVEPDWDAFLKYPADKESARAYWRSITSEMRNRNILAPANAHAIARLVMIYIVHDKAAIDAANLGPVSKPKRGNPKAIARISPHFTAMKEAATSAAALEAELGLSPRRRGGAAQVERKARRATGADAYLKPVAK</sequence>
<evidence type="ECO:0000313" key="3">
    <source>
        <dbReference type="Proteomes" id="UP000322077"/>
    </source>
</evidence>
<proteinExistence type="predicted"/>
<dbReference type="InterPro" id="IPR006448">
    <property type="entry name" value="Phage_term_ssu_P27"/>
</dbReference>
<feature type="region of interest" description="Disordered" evidence="1">
    <location>
        <begin position="117"/>
        <end position="144"/>
    </location>
</feature>
<dbReference type="AlphaFoldDB" id="A0A5D9CBP1"/>
<evidence type="ECO:0000256" key="1">
    <source>
        <dbReference type="SAM" id="MobiDB-lite"/>
    </source>
</evidence>
<comment type="caution">
    <text evidence="2">The sequence shown here is derived from an EMBL/GenBank/DDBJ whole genome shotgun (WGS) entry which is preliminary data.</text>
</comment>